<dbReference type="AlphaFoldDB" id="A0A543B2X9"/>
<dbReference type="OrthoDB" id="3375894at2"/>
<keyword evidence="2" id="KW-1185">Reference proteome</keyword>
<gene>
    <name evidence="1" type="ORF">FB566_4789</name>
</gene>
<name>A0A543B2X9_9ACTN</name>
<accession>A0A543B2X9</accession>
<dbReference type="InParanoid" id="A0A543B2X9"/>
<organism evidence="1 2">
    <name type="scientific">Stackebrandtia endophytica</name>
    <dbReference type="NCBI Taxonomy" id="1496996"/>
    <lineage>
        <taxon>Bacteria</taxon>
        <taxon>Bacillati</taxon>
        <taxon>Actinomycetota</taxon>
        <taxon>Actinomycetes</taxon>
        <taxon>Glycomycetales</taxon>
        <taxon>Glycomycetaceae</taxon>
        <taxon>Stackebrandtia</taxon>
    </lineage>
</organism>
<evidence type="ECO:0000313" key="1">
    <source>
        <dbReference type="EMBL" id="TQL79188.1"/>
    </source>
</evidence>
<protein>
    <submittedName>
        <fullName evidence="1">Uncharacterized protein</fullName>
    </submittedName>
</protein>
<dbReference type="Proteomes" id="UP000317043">
    <property type="component" value="Unassembled WGS sequence"/>
</dbReference>
<dbReference type="EMBL" id="VFOW01000001">
    <property type="protein sequence ID" value="TQL79188.1"/>
    <property type="molecule type" value="Genomic_DNA"/>
</dbReference>
<sequence>MSGPQHRASNLIARCQRIATTMYTLADHPGMRWASGRSVSGTTLDVARDLQTRSDQTWARFNELRHWCDKLSEQTDPEALQPLLATRIALDSAGLPIRYGNRAGASTIGLEELADGLHEQTTTLLSDTQELDTACGKIADQVAEVTSMLGAVELSAAEHGMAENHELVRLRDRIRPVVNAMLNDPLGSTGDDLQSLRGDLAIFADSIGRLERIRVDHPERLAELRGLVTELAEAERTTMDTCALAASKIANPVPRQLHPQAAALSDRVTAAQDLAVNQNWHILLQQLDQLKTETTQALRASRDLAVTAQTLLDRRSELRGRFAAYARKAARLGVIETTEVEQALGLARHLLQLAPCDLPAATRALSTFQETITTASTREDSR</sequence>
<proteinExistence type="predicted"/>
<evidence type="ECO:0000313" key="2">
    <source>
        <dbReference type="Proteomes" id="UP000317043"/>
    </source>
</evidence>
<comment type="caution">
    <text evidence="1">The sequence shown here is derived from an EMBL/GenBank/DDBJ whole genome shotgun (WGS) entry which is preliminary data.</text>
</comment>
<dbReference type="RefSeq" id="WP_142044305.1">
    <property type="nucleotide sequence ID" value="NZ_JBHTGS010000002.1"/>
</dbReference>
<reference evidence="1 2" key="1">
    <citation type="submission" date="2019-06" db="EMBL/GenBank/DDBJ databases">
        <title>Sequencing the genomes of 1000 actinobacteria strains.</title>
        <authorList>
            <person name="Klenk H.-P."/>
        </authorList>
    </citation>
    <scope>NUCLEOTIDE SEQUENCE [LARGE SCALE GENOMIC DNA]</scope>
    <source>
        <strain evidence="1 2">DSM 45928</strain>
    </source>
</reference>